<keyword evidence="1" id="KW-0732">Signal</keyword>
<feature type="chain" id="PRO_5047030407" evidence="1">
    <location>
        <begin position="22"/>
        <end position="105"/>
    </location>
</feature>
<dbReference type="InterPro" id="IPR030972">
    <property type="entry name" value="UrcA_uranyl"/>
</dbReference>
<dbReference type="EMBL" id="JBHUEY010000001">
    <property type="protein sequence ID" value="MFD1783169.1"/>
    <property type="molecule type" value="Genomic_DNA"/>
</dbReference>
<feature type="signal peptide" evidence="1">
    <location>
        <begin position="1"/>
        <end position="21"/>
    </location>
</feature>
<evidence type="ECO:0000313" key="2">
    <source>
        <dbReference type="EMBL" id="MFD1783169.1"/>
    </source>
</evidence>
<dbReference type="RefSeq" id="WP_377284314.1">
    <property type="nucleotide sequence ID" value="NZ_JBHRSI010000015.1"/>
</dbReference>
<dbReference type="Proteomes" id="UP001597237">
    <property type="component" value="Unassembled WGS sequence"/>
</dbReference>
<evidence type="ECO:0000313" key="3">
    <source>
        <dbReference type="Proteomes" id="UP001597237"/>
    </source>
</evidence>
<accession>A0ABW4MZL6</accession>
<evidence type="ECO:0000256" key="1">
    <source>
        <dbReference type="SAM" id="SignalP"/>
    </source>
</evidence>
<comment type="caution">
    <text evidence="2">The sequence shown here is derived from an EMBL/GenBank/DDBJ whole genome shotgun (WGS) entry which is preliminary data.</text>
</comment>
<keyword evidence="3" id="KW-1185">Reference proteome</keyword>
<sequence>MNRIVVITSAVLLLTPGLAKAAEDSMIVRLGDLNVASEAGAQSALRRIRLAADRFCGGHGDRSMRVQMAVGACRGEMVDKAVAQLDDPTVTALHRGETAIRLARR</sequence>
<reference evidence="3" key="1">
    <citation type="journal article" date="2019" name="Int. J. Syst. Evol. Microbiol.">
        <title>The Global Catalogue of Microorganisms (GCM) 10K type strain sequencing project: providing services to taxonomists for standard genome sequencing and annotation.</title>
        <authorList>
            <consortium name="The Broad Institute Genomics Platform"/>
            <consortium name="The Broad Institute Genome Sequencing Center for Infectious Disease"/>
            <person name="Wu L."/>
            <person name="Ma J."/>
        </authorList>
    </citation>
    <scope>NUCLEOTIDE SEQUENCE [LARGE SCALE GENOMIC DNA]</scope>
    <source>
        <strain evidence="3">DFY28</strain>
    </source>
</reference>
<protein>
    <submittedName>
        <fullName evidence="2">UrcA family protein</fullName>
    </submittedName>
</protein>
<dbReference type="NCBIfam" id="TIGR04433">
    <property type="entry name" value="UrcA_uranyl"/>
    <property type="match status" value="1"/>
</dbReference>
<organism evidence="2 3">
    <name type="scientific">Phenylobacterium terrae</name>
    <dbReference type="NCBI Taxonomy" id="2665495"/>
    <lineage>
        <taxon>Bacteria</taxon>
        <taxon>Pseudomonadati</taxon>
        <taxon>Pseudomonadota</taxon>
        <taxon>Alphaproteobacteria</taxon>
        <taxon>Caulobacterales</taxon>
        <taxon>Caulobacteraceae</taxon>
        <taxon>Phenylobacterium</taxon>
    </lineage>
</organism>
<name>A0ABW4MZL6_9CAUL</name>
<gene>
    <name evidence="2" type="ORF">ACFSC0_07170</name>
</gene>
<proteinExistence type="predicted"/>